<reference evidence="1 2" key="2">
    <citation type="journal article" date="2014" name="FEMS Microbiol. Lett.">
        <title>Draft genomic DNA sequence of the facultatively methylotrophic bacterium Acidomonas methanolica type strain MB58.</title>
        <authorList>
            <person name="Higashiura N."/>
            <person name="Hadano H."/>
            <person name="Hirakawa H."/>
            <person name="Matsutani M."/>
            <person name="Takabe S."/>
            <person name="Matsushita K."/>
            <person name="Azuma Y."/>
        </authorList>
    </citation>
    <scope>NUCLEOTIDE SEQUENCE [LARGE SCALE GENOMIC DNA]</scope>
    <source>
        <strain evidence="1 2">MB58</strain>
    </source>
</reference>
<comment type="caution">
    <text evidence="1">The sequence shown here is derived from an EMBL/GenBank/DDBJ whole genome shotgun (WGS) entry which is preliminary data.</text>
</comment>
<gene>
    <name evidence="1" type="ORF">Amme_010_006</name>
</gene>
<keyword evidence="2" id="KW-1185">Reference proteome</keyword>
<dbReference type="AlphaFoldDB" id="A0A023D160"/>
<dbReference type="Proteomes" id="UP000019760">
    <property type="component" value="Unassembled WGS sequence"/>
</dbReference>
<dbReference type="EMBL" id="BAND01000010">
    <property type="protein sequence ID" value="GAJ27893.1"/>
    <property type="molecule type" value="Genomic_DNA"/>
</dbReference>
<sequence length="125" mass="14166">MTLHTDRPNRIMSLPTVQIGTELAVLLADYLGDHEKDHGYEGLMRRAADHRIYDRVSRWRTAPDPEATTVAVVRKLLPVADRTHMAKALGTSLGDLENQLTSALPKAVRDHARILSCRLPRWHRL</sequence>
<dbReference type="InterPro" id="IPR027405">
    <property type="entry name" value="YidB-like"/>
</dbReference>
<evidence type="ECO:0000313" key="1">
    <source>
        <dbReference type="EMBL" id="GAJ27893.1"/>
    </source>
</evidence>
<name>A0A023D160_ACIMT</name>
<dbReference type="OrthoDB" id="7222075at2"/>
<dbReference type="SUPFAM" id="SSF140804">
    <property type="entry name" value="YidB-like"/>
    <property type="match status" value="1"/>
</dbReference>
<protein>
    <submittedName>
        <fullName evidence="1">Uncharacterized protein</fullName>
    </submittedName>
</protein>
<proteinExistence type="predicted"/>
<evidence type="ECO:0000313" key="2">
    <source>
        <dbReference type="Proteomes" id="UP000019760"/>
    </source>
</evidence>
<accession>A0A023D160</accession>
<reference evidence="2" key="1">
    <citation type="journal article" date="2014" name="FEMS Microbiol. Lett.">
        <title>Draft Genomic DNA Sequence of the Facultatively Methylotrophic Bacterium Acidomonas methanolica type strain MB58.</title>
        <authorList>
            <person name="Higashiura N."/>
            <person name="Hadano H."/>
            <person name="Hirakawa H."/>
            <person name="Matsutani M."/>
            <person name="Takabe S."/>
            <person name="Matsushita K."/>
            <person name="Azuma Y."/>
        </authorList>
    </citation>
    <scope>NUCLEOTIDE SEQUENCE [LARGE SCALE GENOMIC DNA]</scope>
    <source>
        <strain evidence="2">MB58</strain>
    </source>
</reference>
<organism evidence="1 2">
    <name type="scientific">Acidomonas methanolica NBRC 104435</name>
    <dbReference type="NCBI Taxonomy" id="1231351"/>
    <lineage>
        <taxon>Bacteria</taxon>
        <taxon>Pseudomonadati</taxon>
        <taxon>Pseudomonadota</taxon>
        <taxon>Alphaproteobacteria</taxon>
        <taxon>Acetobacterales</taxon>
        <taxon>Acetobacteraceae</taxon>
        <taxon>Acidomonas</taxon>
    </lineage>
</organism>